<dbReference type="RefSeq" id="WP_286678445.1">
    <property type="nucleotide sequence ID" value="NZ_MNXI01000082.1"/>
</dbReference>
<evidence type="ECO:0000313" key="8">
    <source>
        <dbReference type="Proteomes" id="UP000230956"/>
    </source>
</evidence>
<dbReference type="NCBIfam" id="TIGR01859">
    <property type="entry name" value="fruc_bis_ald"/>
    <property type="match status" value="1"/>
</dbReference>
<dbReference type="SUPFAM" id="SSF51569">
    <property type="entry name" value="Aldolase"/>
    <property type="match status" value="1"/>
</dbReference>
<comment type="caution">
    <text evidence="7">The sequence shown here is derived from an EMBL/GenBank/DDBJ whole genome shotgun (WGS) entry which is preliminary data.</text>
</comment>
<proteinExistence type="predicted"/>
<dbReference type="InterPro" id="IPR013785">
    <property type="entry name" value="Aldolase_TIM"/>
</dbReference>
<feature type="binding site" evidence="6">
    <location>
        <position position="209"/>
    </location>
    <ligand>
        <name>Zn(2+)</name>
        <dbReference type="ChEBI" id="CHEBI:29105"/>
        <label>1</label>
        <note>catalytic</note>
    </ligand>
</feature>
<dbReference type="EMBL" id="PFNG01000203">
    <property type="protein sequence ID" value="PIZ36444.1"/>
    <property type="molecule type" value="Genomic_DNA"/>
</dbReference>
<dbReference type="Proteomes" id="UP000230956">
    <property type="component" value="Unassembled WGS sequence"/>
</dbReference>
<feature type="binding site" evidence="6">
    <location>
        <position position="179"/>
    </location>
    <ligand>
        <name>Zn(2+)</name>
        <dbReference type="ChEBI" id="CHEBI:29105"/>
        <label>1</label>
        <note>catalytic</note>
    </ligand>
</feature>
<reference evidence="8" key="1">
    <citation type="submission" date="2017-09" db="EMBL/GenBank/DDBJ databases">
        <title>Depth-based differentiation of microbial function through sediment-hosted aquifers and enrichment of novel symbionts in the deep terrestrial subsurface.</title>
        <authorList>
            <person name="Probst A.J."/>
            <person name="Ladd B."/>
            <person name="Jarett J.K."/>
            <person name="Geller-Mcgrath D.E."/>
            <person name="Sieber C.M.K."/>
            <person name="Emerson J.B."/>
            <person name="Anantharaman K."/>
            <person name="Thomas B.C."/>
            <person name="Malmstrom R."/>
            <person name="Stieglmeier M."/>
            <person name="Klingl A."/>
            <person name="Woyke T."/>
            <person name="Ryan C.M."/>
            <person name="Banfield J.F."/>
        </authorList>
    </citation>
    <scope>NUCLEOTIDE SEQUENCE [LARGE SCALE GENOMIC DNA]</scope>
</reference>
<dbReference type="InterPro" id="IPR011289">
    <property type="entry name" value="Fruc_bis_ald_class-2"/>
</dbReference>
<dbReference type="CDD" id="cd00947">
    <property type="entry name" value="TBP_aldolase_IIB"/>
    <property type="match status" value="1"/>
</dbReference>
<protein>
    <submittedName>
        <fullName evidence="7">Fructose-1,6-bisphosphate aldolase, class II</fullName>
    </submittedName>
</protein>
<feature type="binding site" evidence="5">
    <location>
        <begin position="210"/>
        <end position="212"/>
    </location>
    <ligand>
        <name>dihydroxyacetone phosphate</name>
        <dbReference type="ChEBI" id="CHEBI:57642"/>
    </ligand>
</feature>
<dbReference type="PIRSF" id="PIRSF001359">
    <property type="entry name" value="F_bP_aldolase_II"/>
    <property type="match status" value="1"/>
</dbReference>
<dbReference type="PROSITE" id="PS00602">
    <property type="entry name" value="ALDOLASE_CLASS_II_1"/>
    <property type="match status" value="1"/>
</dbReference>
<dbReference type="Pfam" id="PF01116">
    <property type="entry name" value="F_bP_aldolase"/>
    <property type="match status" value="1"/>
</dbReference>
<feature type="binding site" evidence="6">
    <location>
        <position position="133"/>
    </location>
    <ligand>
        <name>Zn(2+)</name>
        <dbReference type="ChEBI" id="CHEBI:29105"/>
        <label>2</label>
    </ligand>
</feature>
<dbReference type="AlphaFoldDB" id="A0A2M7T6E9"/>
<keyword evidence="2 6" id="KW-0862">Zinc</keyword>
<feature type="binding site" evidence="6">
    <location>
        <position position="82"/>
    </location>
    <ligand>
        <name>Zn(2+)</name>
        <dbReference type="ChEBI" id="CHEBI:29105"/>
        <label>1</label>
        <note>catalytic</note>
    </ligand>
</feature>
<feature type="binding site" evidence="6">
    <location>
        <position position="103"/>
    </location>
    <ligand>
        <name>Zn(2+)</name>
        <dbReference type="ChEBI" id="CHEBI:29105"/>
        <label>2</label>
    </ligand>
</feature>
<feature type="binding site" evidence="5">
    <location>
        <begin position="231"/>
        <end position="234"/>
    </location>
    <ligand>
        <name>dihydroxyacetone phosphate</name>
        <dbReference type="ChEBI" id="CHEBI:57642"/>
    </ligand>
</feature>
<evidence type="ECO:0000256" key="6">
    <source>
        <dbReference type="PIRSR" id="PIRSR001359-3"/>
    </source>
</evidence>
<dbReference type="PANTHER" id="PTHR30304">
    <property type="entry name" value="D-TAGATOSE-1,6-BISPHOSPHATE ALDOLASE"/>
    <property type="match status" value="1"/>
</dbReference>
<evidence type="ECO:0000256" key="3">
    <source>
        <dbReference type="ARBA" id="ARBA00023239"/>
    </source>
</evidence>
<keyword evidence="3" id="KW-0456">Lyase</keyword>
<evidence type="ECO:0000256" key="5">
    <source>
        <dbReference type="PIRSR" id="PIRSR001359-2"/>
    </source>
</evidence>
<name>A0A2M7T6E9_9ACTN</name>
<accession>A0A2M7T6E9</accession>
<sequence length="298" mass="32095">MFRTNNELMMKARDGGYAVGAFNTNNLEITKAIFRAASEEQSPIILAVSPSAAKYAGMENLVAMARIAAEETGVPVSVHLDHGTEFEHLVHAVRAGFSSIMFDGSKHPYEENVRLTQEAVKLGHAAGISVEGELGRLVGTEDAISVSEREASMTNPDQALDYVERTGIDALAVSIGNAHGWYKGKPQLDFKRLEAIRNKIGDKALLVLHGASGIPDEDIRTAGSLGVTKINIDTEIRDAFKRGITQFIQENPDVIDPRKLLKPAMDEMVKIVGGKIKLFGSAGKATETMAYMAGGVAE</sequence>
<dbReference type="GO" id="GO:0008270">
    <property type="term" value="F:zinc ion binding"/>
    <property type="evidence" value="ECO:0007669"/>
    <property type="project" value="InterPro"/>
</dbReference>
<dbReference type="GO" id="GO:0030388">
    <property type="term" value="P:fructose 1,6-bisphosphate metabolic process"/>
    <property type="evidence" value="ECO:0007669"/>
    <property type="project" value="InterPro"/>
</dbReference>
<evidence type="ECO:0000256" key="2">
    <source>
        <dbReference type="ARBA" id="ARBA00022833"/>
    </source>
</evidence>
<gene>
    <name evidence="7" type="primary">fba</name>
    <name evidence="7" type="ORF">COY37_08645</name>
</gene>
<dbReference type="GO" id="GO:0006096">
    <property type="term" value="P:glycolytic process"/>
    <property type="evidence" value="ECO:0007669"/>
    <property type="project" value="InterPro"/>
</dbReference>
<evidence type="ECO:0000256" key="1">
    <source>
        <dbReference type="ARBA" id="ARBA00022723"/>
    </source>
</evidence>
<evidence type="ECO:0000313" key="7">
    <source>
        <dbReference type="EMBL" id="PIZ36444.1"/>
    </source>
</evidence>
<keyword evidence="1 6" id="KW-0479">Metal-binding</keyword>
<comment type="cofactor">
    <cofactor evidence="6">
        <name>Zn(2+)</name>
        <dbReference type="ChEBI" id="CHEBI:29105"/>
    </cofactor>
    <text evidence="6">Binds 2 Zn(2+) ions per subunit. One is catalytic and the other provides a structural contribution.</text>
</comment>
<dbReference type="NCBIfam" id="TIGR00167">
    <property type="entry name" value="cbbA"/>
    <property type="match status" value="1"/>
</dbReference>
<organism evidence="7 8">
    <name type="scientific">Candidatus Aquicultor secundus</name>
    <dbReference type="NCBI Taxonomy" id="1973895"/>
    <lineage>
        <taxon>Bacteria</taxon>
        <taxon>Bacillati</taxon>
        <taxon>Actinomycetota</taxon>
        <taxon>Candidatus Aquicultoria</taxon>
        <taxon>Candidatus Aquicultorales</taxon>
        <taxon>Candidatus Aquicultoraceae</taxon>
        <taxon>Candidatus Aquicultor</taxon>
    </lineage>
</organism>
<feature type="active site" description="Proton donor" evidence="4">
    <location>
        <position position="81"/>
    </location>
</feature>
<dbReference type="InterPro" id="IPR050246">
    <property type="entry name" value="Class_II_FBP_aldolase"/>
</dbReference>
<dbReference type="Gene3D" id="3.20.20.70">
    <property type="entry name" value="Aldolase class I"/>
    <property type="match status" value="1"/>
</dbReference>
<dbReference type="InterPro" id="IPR000771">
    <property type="entry name" value="FBA_II"/>
</dbReference>
<evidence type="ECO:0000256" key="4">
    <source>
        <dbReference type="PIRSR" id="PIRSR001359-1"/>
    </source>
</evidence>
<feature type="binding site" evidence="5">
    <location>
        <position position="180"/>
    </location>
    <ligand>
        <name>dihydroxyacetone phosphate</name>
        <dbReference type="ChEBI" id="CHEBI:57642"/>
    </ligand>
</feature>
<dbReference type="PANTHER" id="PTHR30304:SF0">
    <property type="entry name" value="D-TAGATOSE-1,6-BISPHOSPHATE ALDOLASE SUBUNIT GATY-RELATED"/>
    <property type="match status" value="1"/>
</dbReference>
<dbReference type="GO" id="GO:0004332">
    <property type="term" value="F:fructose-bisphosphate aldolase activity"/>
    <property type="evidence" value="ECO:0007669"/>
    <property type="project" value="InterPro"/>
</dbReference>